<protein>
    <submittedName>
        <fullName evidence="14">Type I phosphodiesterase / nucleotide pyrophosphatase</fullName>
    </submittedName>
</protein>
<evidence type="ECO:0000256" key="12">
    <source>
        <dbReference type="SAM" id="Phobius"/>
    </source>
</evidence>
<feature type="transmembrane region" description="Helical" evidence="12">
    <location>
        <begin position="1592"/>
        <end position="1611"/>
    </location>
</feature>
<dbReference type="Proteomes" id="UP000252519">
    <property type="component" value="Unassembled WGS sequence"/>
</dbReference>
<dbReference type="InterPro" id="IPR053920">
    <property type="entry name" value="Treslin_STD"/>
</dbReference>
<evidence type="ECO:0000259" key="13">
    <source>
        <dbReference type="Pfam" id="PF21855"/>
    </source>
</evidence>
<evidence type="ECO:0000256" key="1">
    <source>
        <dbReference type="ARBA" id="ARBA00004477"/>
    </source>
</evidence>
<keyword evidence="9 12" id="KW-0472">Membrane</keyword>
<keyword evidence="4" id="KW-0337">GPI-anchor biosynthesis</keyword>
<feature type="compositionally biased region" description="Basic and acidic residues" evidence="11">
    <location>
        <begin position="755"/>
        <end position="775"/>
    </location>
</feature>
<feature type="compositionally biased region" description="Basic and acidic residues" evidence="11">
    <location>
        <begin position="342"/>
        <end position="359"/>
    </location>
</feature>
<feature type="region of interest" description="Disordered" evidence="11">
    <location>
        <begin position="680"/>
        <end position="936"/>
    </location>
</feature>
<comment type="similarity">
    <text evidence="3">Belongs to the PIGG/PIGN/PIGO family. PIGO subfamily.</text>
</comment>
<comment type="subcellular location">
    <subcellularLocation>
        <location evidence="1">Endoplasmic reticulum membrane</location>
        <topology evidence="1">Multi-pass membrane protein</topology>
    </subcellularLocation>
</comment>
<keyword evidence="15" id="KW-1185">Reference proteome</keyword>
<feature type="transmembrane region" description="Helical" evidence="12">
    <location>
        <begin position="1561"/>
        <end position="1580"/>
    </location>
</feature>
<feature type="compositionally biased region" description="Basic and acidic residues" evidence="11">
    <location>
        <begin position="784"/>
        <end position="824"/>
    </location>
</feature>
<feature type="compositionally biased region" description="Polar residues" evidence="11">
    <location>
        <begin position="476"/>
        <end position="489"/>
    </location>
</feature>
<feature type="compositionally biased region" description="Basic residues" evidence="11">
    <location>
        <begin position="366"/>
        <end position="376"/>
    </location>
</feature>
<dbReference type="GO" id="GO:0051377">
    <property type="term" value="F:mannose-ethanolamine phosphotransferase activity"/>
    <property type="evidence" value="ECO:0007669"/>
    <property type="project" value="InterPro"/>
</dbReference>
<feature type="compositionally biased region" description="Low complexity" evidence="11">
    <location>
        <begin position="51"/>
        <end position="64"/>
    </location>
</feature>
<dbReference type="EMBL" id="JOJR01000008">
    <property type="protein sequence ID" value="RCN52204.1"/>
    <property type="molecule type" value="Genomic_DNA"/>
</dbReference>
<organism evidence="14 15">
    <name type="scientific">Ancylostoma caninum</name>
    <name type="common">Dog hookworm</name>
    <dbReference type="NCBI Taxonomy" id="29170"/>
    <lineage>
        <taxon>Eukaryota</taxon>
        <taxon>Metazoa</taxon>
        <taxon>Ecdysozoa</taxon>
        <taxon>Nematoda</taxon>
        <taxon>Chromadorea</taxon>
        <taxon>Rhabditida</taxon>
        <taxon>Rhabditina</taxon>
        <taxon>Rhabditomorpha</taxon>
        <taxon>Strongyloidea</taxon>
        <taxon>Ancylostomatidae</taxon>
        <taxon>Ancylostomatinae</taxon>
        <taxon>Ancylostoma</taxon>
    </lineage>
</organism>
<proteinExistence type="inferred from homology"/>
<evidence type="ECO:0000256" key="6">
    <source>
        <dbReference type="ARBA" id="ARBA00022692"/>
    </source>
</evidence>
<reference evidence="14 15" key="1">
    <citation type="submission" date="2014-10" db="EMBL/GenBank/DDBJ databases">
        <title>Draft genome of the hookworm Ancylostoma caninum.</title>
        <authorList>
            <person name="Mitreva M."/>
        </authorList>
    </citation>
    <scope>NUCLEOTIDE SEQUENCE [LARGE SCALE GENOMIC DNA]</scope>
    <source>
        <strain evidence="14 15">Baltimore</strain>
    </source>
</reference>
<dbReference type="UniPathway" id="UPA00196"/>
<feature type="transmembrane region" description="Helical" evidence="12">
    <location>
        <begin position="1808"/>
        <end position="1828"/>
    </location>
</feature>
<evidence type="ECO:0000256" key="9">
    <source>
        <dbReference type="ARBA" id="ARBA00023136"/>
    </source>
</evidence>
<feature type="compositionally biased region" description="Basic and acidic residues" evidence="11">
    <location>
        <begin position="490"/>
        <end position="501"/>
    </location>
</feature>
<feature type="compositionally biased region" description="Basic and acidic residues" evidence="11">
    <location>
        <begin position="881"/>
        <end position="901"/>
    </location>
</feature>
<keyword evidence="7" id="KW-0256">Endoplasmic reticulum</keyword>
<feature type="transmembrane region" description="Helical" evidence="12">
    <location>
        <begin position="1680"/>
        <end position="1696"/>
    </location>
</feature>
<dbReference type="Pfam" id="PF01663">
    <property type="entry name" value="Phosphodiest"/>
    <property type="match status" value="1"/>
</dbReference>
<feature type="compositionally biased region" description="Basic and acidic residues" evidence="11">
    <location>
        <begin position="842"/>
        <end position="866"/>
    </location>
</feature>
<feature type="compositionally biased region" description="Basic and acidic residues" evidence="11">
    <location>
        <begin position="687"/>
        <end position="742"/>
    </location>
</feature>
<keyword evidence="5" id="KW-0808">Transferase</keyword>
<evidence type="ECO:0000256" key="11">
    <source>
        <dbReference type="SAM" id="MobiDB-lite"/>
    </source>
</evidence>
<feature type="transmembrane region" description="Helical" evidence="12">
    <location>
        <begin position="977"/>
        <end position="997"/>
    </location>
</feature>
<feature type="compositionally biased region" description="Basic and acidic residues" evidence="11">
    <location>
        <begin position="916"/>
        <end position="926"/>
    </location>
</feature>
<evidence type="ECO:0000256" key="2">
    <source>
        <dbReference type="ARBA" id="ARBA00004687"/>
    </source>
</evidence>
<dbReference type="OrthoDB" id="272139at2759"/>
<dbReference type="PANTHER" id="PTHR23071">
    <property type="entry name" value="PHOSPHATIDYLINOSITOL GLYCAN"/>
    <property type="match status" value="1"/>
</dbReference>
<accession>A0A368H6L1</accession>
<feature type="transmembrane region" description="Helical" evidence="12">
    <location>
        <begin position="1703"/>
        <end position="1721"/>
    </location>
</feature>
<comment type="pathway">
    <text evidence="2">Glycolipid biosynthesis; glycosylphosphatidylinositol-anchor biosynthesis.</text>
</comment>
<feature type="transmembrane region" description="Helical" evidence="12">
    <location>
        <begin position="1623"/>
        <end position="1649"/>
    </location>
</feature>
<keyword evidence="8 12" id="KW-1133">Transmembrane helix</keyword>
<feature type="region of interest" description="Disordered" evidence="11">
    <location>
        <begin position="461"/>
        <end position="556"/>
    </location>
</feature>
<dbReference type="InterPro" id="IPR002591">
    <property type="entry name" value="Phosphodiest/P_Trfase"/>
</dbReference>
<dbReference type="GO" id="GO:0005789">
    <property type="term" value="C:endoplasmic reticulum membrane"/>
    <property type="evidence" value="ECO:0007669"/>
    <property type="project" value="UniProtKB-SubCell"/>
</dbReference>
<evidence type="ECO:0000256" key="8">
    <source>
        <dbReference type="ARBA" id="ARBA00022989"/>
    </source>
</evidence>
<feature type="compositionally biased region" description="Low complexity" evidence="11">
    <location>
        <begin position="536"/>
        <end position="554"/>
    </location>
</feature>
<feature type="transmembrane region" description="Helical" evidence="12">
    <location>
        <begin position="1443"/>
        <end position="1462"/>
    </location>
</feature>
<evidence type="ECO:0000313" key="14">
    <source>
        <dbReference type="EMBL" id="RCN52204.1"/>
    </source>
</evidence>
<feature type="transmembrane region" description="Helical" evidence="12">
    <location>
        <begin position="1413"/>
        <end position="1436"/>
    </location>
</feature>
<sequence>MVSNELSSIPSPHFVAALPSSASSNGNLSEAIAEPIRPNFALFEDEDSRMSGCESSEGSQSQFSIEDEAQRSLSKSRVVGYSSSASSLSQLTSPPKAFKQSTRARRLTELRAARRKAVETDETHLFGCSEEDLPAMFGKWYDGLLDAGEQPVKCYQLVVNSLKKFFVTNTFGNAVETMVGDFLKAHVIRSCAELNRQYEGSTTDGERRLRETQLQVLLELYVSYLDQNGPSRVAEIVRKMRIVYFVANAARMRAFLEEQVADNFVHLLPKAVAEIFDELCIQLPHDLEEYDSVWNKDDDLSFPLFNQKGGNSTQLQQLDQLIEEVQAPEEEPPNGKVKGTKKKPDRDVEVVQTPNEDHSQSPSRKTSQRKSSRLHAPRTIPETPEEKLREKVKEDEEPEVVKATPMAKVCGNPRRRHSRISELVRISEERAKIPRAAAIASAKACKAIIQASQSVMPTTRDSLLGLHTPSPRPQRAKSNLLSKFTNTVNKDSKNKEAEEVPMRVLRSSSTSHNTPPKRPADSKPSSSEPPEKKTRPSSAAPATASSPTTPNPNAGIDEILGKEQLTRFQRRVEEINKIKELDESVVYYEPLLRRTSLYDEEVKSPPNGKMQQNRTRRVITPSAAAHLAHTLLNVDNDTPLEVWKLPRNLASPEKMPRMVGLSSYYFNCFFILKACMRGGTNTDENPGEPRRSKRQRIDLTSEEGFDRHELERALRQSLEEERLREKEKPTKKNTKQKAEKAKPAARLPVKKRKAKESESEAHDSGEEESKAEAKKVKASPPNRRNLDQKKSPAVKKEKVEPAKKVKEQDNKQDAKQDVKQDPKPDTSPSPASAKSKKQGAPKKSEETTESPKKDDSKEAENKKSEESVATPAKQSTPKKPSPKEKQEKSGSTKKKPEEKEPAPPTTPPANEGAAEESQKDKPEAAEQPRIAPPPYRIPARASDLITLLACAKEVLGDHEYTIWYLLSHRTTQDIMRLLLLSLSFVFSLIIFQSGFLLKRKELHMRSKCSDAKLPHSECWMQRQFRKVVVLLVDALRYDFMVPLEDDSERSFFRGHMPGVKKLLKRGAQIGLFLADPPTTTLQRIKAITTGTLPTFIDAGDNFAPSAHINEDNIFFQARSRHLNVTFMGDNTWTSLYPNMFTRAHPFDSFDINDLNTVDSAVKELLHEEMISPSSADLIVAHVLGVDHCGHKYGPNHFQMANQLRKVDEIILETANELFSDDLLVVLGDHGMTTTGDHGGDSDDETHAGLLVFSPGHKFPALQDGLRQIDLVPTLSLLLGLPIPFSNLGIVTESLFTQNLTEQAIALNYEQVRRFANTYAAANPSFEISEIIVHDTANPAEQLRTMHRLQASLRAAWTQFDLSLMRLGVLSFVETLLFTVSSRPLSAAQSVVRSGCLLLQLSVIFGGANDSPAVPLLLAVLPLSALHSLISIISGLISARWTSFPMLFAYFCAFFHAASYLSNSFVVYEAHVVRFLAQSILLVCFGEKTLSAIISDRKTAIRASSPLHALLLRCDKWDLGVLFVSLLLLRSEPFFHRCREEEVNCEQSLPLELITSLSPDALFWRFVLATASIYSLNFFIARILPDDVPNSLRIARALSWPVHAFITFYHLVQLVPQTEMMQRRLHVMCIGLALAVYTLSTIAALICVCTKDGPNRAVYLCLVHTACWPLLLLLGDGLQPSLVAFLIILYGAIHLCNEATLPPLLSLLIPLGFYLTGHSPTLSTIPWQAAFVGLPGNFPVRALPALLILSHICVSAVLVPLSLPLHVFASRESLFSLVGCSAIPALFSCLAATIHRRHLMVWKIFVPRFIYEGVLFIYFLCVANLTLFISRRLRVL</sequence>
<feature type="compositionally biased region" description="Basic and acidic residues" evidence="11">
    <location>
        <begin position="384"/>
        <end position="394"/>
    </location>
</feature>
<dbReference type="Pfam" id="PF21855">
    <property type="entry name" value="Treslin_STD"/>
    <property type="match status" value="1"/>
</dbReference>
<feature type="compositionally biased region" description="Low complexity" evidence="11">
    <location>
        <begin position="867"/>
        <end position="878"/>
    </location>
</feature>
<feature type="domain" description="Treslin STD" evidence="13">
    <location>
        <begin position="132"/>
        <end position="279"/>
    </location>
</feature>
<evidence type="ECO:0000256" key="5">
    <source>
        <dbReference type="ARBA" id="ARBA00022679"/>
    </source>
</evidence>
<dbReference type="Gene3D" id="3.40.720.10">
    <property type="entry name" value="Alkaline Phosphatase, subunit A"/>
    <property type="match status" value="1"/>
</dbReference>
<gene>
    <name evidence="14" type="ORF">ANCCAN_01636</name>
</gene>
<dbReference type="PANTHER" id="PTHR23071:SF1">
    <property type="entry name" value="GPI ETHANOLAMINE PHOSPHATE TRANSFERASE 3"/>
    <property type="match status" value="1"/>
</dbReference>
<feature type="transmembrane region" description="Helical" evidence="12">
    <location>
        <begin position="1773"/>
        <end position="1793"/>
    </location>
</feature>
<dbReference type="STRING" id="29170.A0A368H6L1"/>
<comment type="caution">
    <text evidence="14">The sequence shown here is derived from an EMBL/GenBank/DDBJ whole genome shotgun (WGS) entry which is preliminary data.</text>
</comment>
<keyword evidence="6 12" id="KW-0812">Transmembrane</keyword>
<evidence type="ECO:0000256" key="3">
    <source>
        <dbReference type="ARBA" id="ARBA00008695"/>
    </source>
</evidence>
<dbReference type="InterPro" id="IPR039524">
    <property type="entry name" value="PIGO/GPI13"/>
</dbReference>
<dbReference type="InterPro" id="IPR017850">
    <property type="entry name" value="Alkaline_phosphatase_core_sf"/>
</dbReference>
<evidence type="ECO:0000313" key="15">
    <source>
        <dbReference type="Proteomes" id="UP000252519"/>
    </source>
</evidence>
<feature type="transmembrane region" description="Helical" evidence="12">
    <location>
        <begin position="1741"/>
        <end position="1761"/>
    </location>
</feature>
<dbReference type="GO" id="GO:0006506">
    <property type="term" value="P:GPI anchor biosynthetic process"/>
    <property type="evidence" value="ECO:0007669"/>
    <property type="project" value="UniProtKB-UniPathway"/>
</dbReference>
<evidence type="ECO:0000256" key="7">
    <source>
        <dbReference type="ARBA" id="ARBA00022824"/>
    </source>
</evidence>
<dbReference type="SUPFAM" id="SSF53649">
    <property type="entry name" value="Alkaline phosphatase-like"/>
    <property type="match status" value="1"/>
</dbReference>
<evidence type="ECO:0000256" key="4">
    <source>
        <dbReference type="ARBA" id="ARBA00022502"/>
    </source>
</evidence>
<evidence type="ECO:0000256" key="10">
    <source>
        <dbReference type="ARBA" id="ARBA00023180"/>
    </source>
</evidence>
<dbReference type="InterPro" id="IPR037675">
    <property type="entry name" value="PIG-O_N"/>
</dbReference>
<feature type="region of interest" description="Disordered" evidence="11">
    <location>
        <begin position="325"/>
        <end position="400"/>
    </location>
</feature>
<keyword evidence="10" id="KW-0325">Glycoprotein</keyword>
<name>A0A368H6L1_ANCCA</name>
<dbReference type="CDD" id="cd16023">
    <property type="entry name" value="GPI_EPT_3"/>
    <property type="match status" value="1"/>
</dbReference>
<feature type="region of interest" description="Disordered" evidence="11">
    <location>
        <begin position="47"/>
        <end position="67"/>
    </location>
</feature>